<dbReference type="PROSITE" id="PS51123">
    <property type="entry name" value="OMPA_2"/>
    <property type="match status" value="1"/>
</dbReference>
<protein>
    <submittedName>
        <fullName evidence="6">OmpA family protein</fullName>
    </submittedName>
</protein>
<proteinExistence type="predicted"/>
<evidence type="ECO:0000256" key="3">
    <source>
        <dbReference type="ARBA" id="ARBA00023237"/>
    </source>
</evidence>
<dbReference type="CDD" id="cd07185">
    <property type="entry name" value="OmpA_C-like"/>
    <property type="match status" value="1"/>
</dbReference>
<dbReference type="PANTHER" id="PTHR30329:SF21">
    <property type="entry name" value="LIPOPROTEIN YIAD-RELATED"/>
    <property type="match status" value="1"/>
</dbReference>
<keyword evidence="2 4" id="KW-0472">Membrane</keyword>
<dbReference type="Proteomes" id="UP001500507">
    <property type="component" value="Unassembled WGS sequence"/>
</dbReference>
<dbReference type="InterPro" id="IPR036737">
    <property type="entry name" value="OmpA-like_sf"/>
</dbReference>
<dbReference type="SUPFAM" id="SSF82171">
    <property type="entry name" value="DPP6 N-terminal domain-like"/>
    <property type="match status" value="1"/>
</dbReference>
<dbReference type="PANTHER" id="PTHR30329">
    <property type="entry name" value="STATOR ELEMENT OF FLAGELLAR MOTOR COMPLEX"/>
    <property type="match status" value="1"/>
</dbReference>
<dbReference type="EMBL" id="BAAAFG010000015">
    <property type="protein sequence ID" value="GAA0872464.1"/>
    <property type="molecule type" value="Genomic_DNA"/>
</dbReference>
<feature type="domain" description="OmpA-like" evidence="5">
    <location>
        <begin position="452"/>
        <end position="573"/>
    </location>
</feature>
<accession>A0ABN1MH00</accession>
<name>A0ABN1MH00_9FLAO</name>
<dbReference type="InterPro" id="IPR006665">
    <property type="entry name" value="OmpA-like"/>
</dbReference>
<organism evidence="6 7">
    <name type="scientific">Gangjinia marincola</name>
    <dbReference type="NCBI Taxonomy" id="578463"/>
    <lineage>
        <taxon>Bacteria</taxon>
        <taxon>Pseudomonadati</taxon>
        <taxon>Bacteroidota</taxon>
        <taxon>Flavobacteriia</taxon>
        <taxon>Flavobacteriales</taxon>
        <taxon>Flavobacteriaceae</taxon>
        <taxon>Gangjinia</taxon>
    </lineage>
</organism>
<gene>
    <name evidence="6" type="ORF">GCM10009117_16110</name>
</gene>
<dbReference type="Gene3D" id="3.30.1330.60">
    <property type="entry name" value="OmpA-like domain"/>
    <property type="match status" value="1"/>
</dbReference>
<dbReference type="Pfam" id="PF00691">
    <property type="entry name" value="OmpA"/>
    <property type="match status" value="1"/>
</dbReference>
<dbReference type="SUPFAM" id="SSF103088">
    <property type="entry name" value="OmpA-like"/>
    <property type="match status" value="1"/>
</dbReference>
<dbReference type="Gene3D" id="2.120.10.30">
    <property type="entry name" value="TolB, C-terminal domain"/>
    <property type="match status" value="1"/>
</dbReference>
<evidence type="ECO:0000256" key="2">
    <source>
        <dbReference type="ARBA" id="ARBA00023136"/>
    </source>
</evidence>
<comment type="subcellular location">
    <subcellularLocation>
        <location evidence="1">Cell outer membrane</location>
    </subcellularLocation>
</comment>
<dbReference type="InterPro" id="IPR011659">
    <property type="entry name" value="WD40"/>
</dbReference>
<dbReference type="InterPro" id="IPR011990">
    <property type="entry name" value="TPR-like_helical_dom_sf"/>
</dbReference>
<dbReference type="InterPro" id="IPR006664">
    <property type="entry name" value="OMP_bac"/>
</dbReference>
<dbReference type="Pfam" id="PF07676">
    <property type="entry name" value="PD40"/>
    <property type="match status" value="3"/>
</dbReference>
<evidence type="ECO:0000256" key="1">
    <source>
        <dbReference type="ARBA" id="ARBA00004442"/>
    </source>
</evidence>
<sequence length="573" mass="65536">MFSVQAQEEDRRLKKPNRKFENFEYASAIKGYEKWREKGLKSEELFKKLGDSYYYISDFKNAAMAYSELFKLTDDVEPQYYYRYAQTLKTVGNYELSDAYTTKYNSKVGAEVQAAKFVENPEDIERINSTRDYYKVQSLSINSELSDFAPSFNGDKLVFTSNRIPKDAKVVVHKWNNQPFLELYETVFDEDGNAGEVYYFDKNINSKYHESTTAFTKDGRFLYFTRSNYFDSEYGESDTGANLLKLYRAEKVGDEWTNISELPFTSDNYNTAHPALSPDDKKLYFVSDMEGSLGESDIFVVDINEDNTYGTPQTLGNVINTPAKETFPFVSEDNTLYFASNGHLGLGGLDIFSVKIIPGKVNKYGKVVNMGEPINGAFDDFSYIVNDKTNKGYFSSNRPGGMGDDDIYTFTRNRDKTKITNRFDDKVKNLGEAKTDTVYVNVPVIKYVSGGEDLAKELGLNTIYFDLDKWNIRPDAARELDRIAATLKDNPTLAITINSHTDSREDHNYNVRLSKRRADATLNYLRNKGISQRRLKAVGYGKILLVNECETGVRCSEEKHQENRRSEFVVNGK</sequence>
<dbReference type="InterPro" id="IPR050330">
    <property type="entry name" value="Bact_OuterMem_StrucFunc"/>
</dbReference>
<dbReference type="SUPFAM" id="SSF48452">
    <property type="entry name" value="TPR-like"/>
    <property type="match status" value="1"/>
</dbReference>
<evidence type="ECO:0000256" key="4">
    <source>
        <dbReference type="PROSITE-ProRule" id="PRU00473"/>
    </source>
</evidence>
<keyword evidence="7" id="KW-1185">Reference proteome</keyword>
<dbReference type="PRINTS" id="PR01021">
    <property type="entry name" value="OMPADOMAIN"/>
</dbReference>
<dbReference type="InterPro" id="IPR011042">
    <property type="entry name" value="6-blade_b-propeller_TolB-like"/>
</dbReference>
<evidence type="ECO:0000313" key="6">
    <source>
        <dbReference type="EMBL" id="GAA0872464.1"/>
    </source>
</evidence>
<evidence type="ECO:0000313" key="7">
    <source>
        <dbReference type="Proteomes" id="UP001500507"/>
    </source>
</evidence>
<reference evidence="6 7" key="1">
    <citation type="journal article" date="2019" name="Int. J. Syst. Evol. Microbiol.">
        <title>The Global Catalogue of Microorganisms (GCM) 10K type strain sequencing project: providing services to taxonomists for standard genome sequencing and annotation.</title>
        <authorList>
            <consortium name="The Broad Institute Genomics Platform"/>
            <consortium name="The Broad Institute Genome Sequencing Center for Infectious Disease"/>
            <person name="Wu L."/>
            <person name="Ma J."/>
        </authorList>
    </citation>
    <scope>NUCLEOTIDE SEQUENCE [LARGE SCALE GENOMIC DNA]</scope>
    <source>
        <strain evidence="6 7">JCM 16082</strain>
    </source>
</reference>
<evidence type="ECO:0000259" key="5">
    <source>
        <dbReference type="PROSITE" id="PS51123"/>
    </source>
</evidence>
<comment type="caution">
    <text evidence="6">The sequence shown here is derived from an EMBL/GenBank/DDBJ whole genome shotgun (WGS) entry which is preliminary data.</text>
</comment>
<keyword evidence="3" id="KW-0998">Cell outer membrane</keyword>